<sequence>MRRGIAYSPIITHTPQFEEINQAVKTDDFDSLAAVLSESINRTAQAGADFAIMPSNTPHIVFNETAEKSTIPVLSILEVTASHCETHGYKRVGILGTKPTIRRALYDAPLAKRGIISVYTSESERDLVHDIIQTELIRGIYSKQTCDTLVSIASRLVPKCDAIILGCTELPLILNEENCGIKVVDTTRILAHAALDFAIEK</sequence>
<dbReference type="GeneID" id="81600390"/>
<evidence type="ECO:0000256" key="1">
    <source>
        <dbReference type="ARBA" id="ARBA00007847"/>
    </source>
</evidence>
<dbReference type="PROSITE" id="PS00924">
    <property type="entry name" value="ASP_GLU_RACEMASE_2"/>
    <property type="match status" value="1"/>
</dbReference>
<dbReference type="Gene3D" id="3.40.50.1860">
    <property type="match status" value="2"/>
</dbReference>
<evidence type="ECO:0000313" key="3">
    <source>
        <dbReference type="EMBL" id="KAJ5450316.1"/>
    </source>
</evidence>
<comment type="similarity">
    <text evidence="1">Belongs to the aspartate/glutamate racemases family.</text>
</comment>
<comment type="caution">
    <text evidence="3">The sequence shown here is derived from an EMBL/GenBank/DDBJ whole genome shotgun (WGS) entry which is preliminary data.</text>
</comment>
<keyword evidence="4" id="KW-1185">Reference proteome</keyword>
<dbReference type="InterPro" id="IPR015942">
    <property type="entry name" value="Asp/Glu/hydantoin_racemase"/>
</dbReference>
<proteinExistence type="inferred from homology"/>
<dbReference type="NCBIfam" id="TIGR00035">
    <property type="entry name" value="asp_race"/>
    <property type="match status" value="1"/>
</dbReference>
<gene>
    <name evidence="3" type="ORF">N7458_006765</name>
</gene>
<accession>A0AAD6C572</accession>
<evidence type="ECO:0000256" key="2">
    <source>
        <dbReference type="ARBA" id="ARBA00023235"/>
    </source>
</evidence>
<keyword evidence="2" id="KW-0413">Isomerase</keyword>
<evidence type="ECO:0008006" key="5">
    <source>
        <dbReference type="Google" id="ProtNLM"/>
    </source>
</evidence>
<dbReference type="AlphaFoldDB" id="A0AAD6C572"/>
<dbReference type="InterPro" id="IPR033134">
    <property type="entry name" value="Asp/Glu_racemase_AS_2"/>
</dbReference>
<dbReference type="PANTHER" id="PTHR21198">
    <property type="entry name" value="GLUTAMATE RACEMASE"/>
    <property type="match status" value="1"/>
</dbReference>
<dbReference type="SUPFAM" id="SSF53681">
    <property type="entry name" value="Aspartate/glutamate racemase"/>
    <property type="match status" value="2"/>
</dbReference>
<name>A0AAD6C572_9EURO</name>
<reference evidence="3" key="2">
    <citation type="journal article" date="2023" name="IMA Fungus">
        <title>Comparative genomic study of the Penicillium genus elucidates a diverse pangenome and 15 lateral gene transfer events.</title>
        <authorList>
            <person name="Petersen C."/>
            <person name="Sorensen T."/>
            <person name="Nielsen M.R."/>
            <person name="Sondergaard T.E."/>
            <person name="Sorensen J.L."/>
            <person name="Fitzpatrick D.A."/>
            <person name="Frisvad J.C."/>
            <person name="Nielsen K.L."/>
        </authorList>
    </citation>
    <scope>NUCLEOTIDE SEQUENCE</scope>
    <source>
        <strain evidence="3">IBT 16125</strain>
    </source>
</reference>
<organism evidence="3 4">
    <name type="scientific">Penicillium daleae</name>
    <dbReference type="NCBI Taxonomy" id="63821"/>
    <lineage>
        <taxon>Eukaryota</taxon>
        <taxon>Fungi</taxon>
        <taxon>Dikarya</taxon>
        <taxon>Ascomycota</taxon>
        <taxon>Pezizomycotina</taxon>
        <taxon>Eurotiomycetes</taxon>
        <taxon>Eurotiomycetidae</taxon>
        <taxon>Eurotiales</taxon>
        <taxon>Aspergillaceae</taxon>
        <taxon>Penicillium</taxon>
    </lineage>
</organism>
<dbReference type="Proteomes" id="UP001213681">
    <property type="component" value="Unassembled WGS sequence"/>
</dbReference>
<reference evidence="3" key="1">
    <citation type="submission" date="2022-12" db="EMBL/GenBank/DDBJ databases">
        <authorList>
            <person name="Petersen C."/>
        </authorList>
    </citation>
    <scope>NUCLEOTIDE SEQUENCE</scope>
    <source>
        <strain evidence="3">IBT 16125</strain>
    </source>
</reference>
<protein>
    <recommendedName>
        <fullName evidence="5">Aspartate racemase</fullName>
    </recommendedName>
</protein>
<dbReference type="PANTHER" id="PTHR21198:SF7">
    <property type="entry name" value="ASPARTATE-GLUTAMATE RACEMASE FAMILY"/>
    <property type="match status" value="1"/>
</dbReference>
<evidence type="ECO:0000313" key="4">
    <source>
        <dbReference type="Proteomes" id="UP001213681"/>
    </source>
</evidence>
<dbReference type="InterPro" id="IPR001920">
    <property type="entry name" value="Asp/Glu_race"/>
</dbReference>
<dbReference type="Pfam" id="PF01177">
    <property type="entry name" value="Asp_Glu_race"/>
    <property type="match status" value="1"/>
</dbReference>
<dbReference type="EMBL" id="JAPVEA010000006">
    <property type="protein sequence ID" value="KAJ5450316.1"/>
    <property type="molecule type" value="Genomic_DNA"/>
</dbReference>
<dbReference type="InterPro" id="IPR004380">
    <property type="entry name" value="Asp_race"/>
</dbReference>
<dbReference type="GO" id="GO:0047661">
    <property type="term" value="F:amino-acid racemase activity"/>
    <property type="evidence" value="ECO:0007669"/>
    <property type="project" value="InterPro"/>
</dbReference>
<dbReference type="RefSeq" id="XP_056765851.1">
    <property type="nucleotide sequence ID" value="XM_056910147.1"/>
</dbReference>